<organism evidence="6 7">
    <name type="scientific">Nitrosomonas mobilis</name>
    <dbReference type="NCBI Taxonomy" id="51642"/>
    <lineage>
        <taxon>Bacteria</taxon>
        <taxon>Pseudomonadati</taxon>
        <taxon>Pseudomonadota</taxon>
        <taxon>Betaproteobacteria</taxon>
        <taxon>Nitrosomonadales</taxon>
        <taxon>Nitrosomonadaceae</taxon>
        <taxon>Nitrosomonas</taxon>
    </lineage>
</organism>
<sequence length="762" mass="85273">MNNKNLSLTQAELQKRNAALALEIQELKRDALKYRGLIESAHAIVWSADPETFQLTYVSKEAETLLGYRLASWTSETDFWLQHIHPDDKEWAVSYCLAETRAHREHKFEYRMIAADGRTVWLYDVVEPIIENGELKELVGVMMDITERKEAEAALQNRTGELTLQNSILQLINQKMALNQVLDSLTRQIEALHPEMLCSILLLDAHNKLRHGAAPSLPKAYNRAIDGLAIGIAAGSCGTAAFLGERVIVADVKTHPYWTAYREIARKACVQSCWSQPIKNSTGQVLGSFAIYHRQPTLPTDTEIFLIERYADLALLAIEHDSAEATIRNLAYYDPLTQLPNRRLLIEQLQHGLSISQRDGKPLALLMLDLDYFKAVNDSLGHLAGDNLLQQVAARIKARLRTVDMVARLGGDEFIVLLENLAHEEDAARVAESLITDLEKPFSLDQRNDIRISVSIGISLYPQHANTSEQLLVQADAALYQAKDAGRGNFAYYSEAMTLAARERIELEARLRKVIEQQELRVFYQAQVAAASGRIVGAEALVRWQYPDGQLIAPGHFIPAAESSGQIVALGEWVLAETCRQGRAWQDAGLPPLTLAVNVSPHQFRSSDMNALVARILKKTGFPAKYLELELTESGLMDNQTKVMGILNDLRAQGVRLAIDDFGTGYSSLAYLKRFPLDVLKIDKSFIDDIPHSQYDMEITATIIAMGRTLGFKVLAEGVETTAQLTFLKTKGCDYYQGYLKYKPMPSDIFAELLRQTARPPR</sequence>
<keyword evidence="7" id="KW-1185">Reference proteome</keyword>
<dbReference type="InterPro" id="IPR001610">
    <property type="entry name" value="PAC"/>
</dbReference>
<comment type="catalytic activity">
    <reaction evidence="1">
        <text>3',3'-c-di-GMP + H2O = 5'-phosphoguanylyl(3'-&gt;5')guanosine + H(+)</text>
        <dbReference type="Rhea" id="RHEA:24902"/>
        <dbReference type="ChEBI" id="CHEBI:15377"/>
        <dbReference type="ChEBI" id="CHEBI:15378"/>
        <dbReference type="ChEBI" id="CHEBI:58754"/>
        <dbReference type="ChEBI" id="CHEBI:58805"/>
        <dbReference type="EC" id="3.1.4.52"/>
    </reaction>
    <physiologicalReaction direction="left-to-right" evidence="1">
        <dbReference type="Rhea" id="RHEA:24903"/>
    </physiologicalReaction>
</comment>
<dbReference type="InterPro" id="IPR012226">
    <property type="entry name" value="Diguanyl_cyclase/Pdiesterase"/>
</dbReference>
<dbReference type="NCBIfam" id="TIGR00229">
    <property type="entry name" value="sensory_box"/>
    <property type="match status" value="1"/>
</dbReference>
<dbReference type="EMBL" id="FMWO01000055">
    <property type="protein sequence ID" value="SCZ85982.1"/>
    <property type="molecule type" value="Genomic_DNA"/>
</dbReference>
<dbReference type="GO" id="GO:0071111">
    <property type="term" value="F:cyclic-guanylate-specific phosphodiesterase activity"/>
    <property type="evidence" value="ECO:0007669"/>
    <property type="project" value="UniProtKB-EC"/>
</dbReference>
<dbReference type="PANTHER" id="PTHR44757:SF2">
    <property type="entry name" value="BIOFILM ARCHITECTURE MAINTENANCE PROTEIN MBAA"/>
    <property type="match status" value="1"/>
</dbReference>
<dbReference type="InterPro" id="IPR029787">
    <property type="entry name" value="Nucleotide_cyclase"/>
</dbReference>
<dbReference type="InterPro" id="IPR000014">
    <property type="entry name" value="PAS"/>
</dbReference>
<feature type="domain" description="PAC" evidence="3">
    <location>
        <begin position="106"/>
        <end position="157"/>
    </location>
</feature>
<protein>
    <submittedName>
        <fullName evidence="6">Putative Diguanylate cyclase</fullName>
        <ecNumber evidence="6">2.7.7.65</ecNumber>
    </submittedName>
</protein>
<accession>A0A1G5SFT9</accession>
<dbReference type="SUPFAM" id="SSF55781">
    <property type="entry name" value="GAF domain-like"/>
    <property type="match status" value="1"/>
</dbReference>
<dbReference type="RefSeq" id="WP_090286706.1">
    <property type="nucleotide sequence ID" value="NZ_FMWO01000055.1"/>
</dbReference>
<evidence type="ECO:0000313" key="6">
    <source>
        <dbReference type="EMBL" id="SCZ85982.1"/>
    </source>
</evidence>
<dbReference type="InterPro" id="IPR000160">
    <property type="entry name" value="GGDEF_dom"/>
</dbReference>
<dbReference type="InterPro" id="IPR052155">
    <property type="entry name" value="Biofilm_reg_signaling"/>
</dbReference>
<dbReference type="SMART" id="SM00091">
    <property type="entry name" value="PAS"/>
    <property type="match status" value="1"/>
</dbReference>
<dbReference type="Pfam" id="PF00563">
    <property type="entry name" value="EAL"/>
    <property type="match status" value="1"/>
</dbReference>
<dbReference type="Gene3D" id="3.20.20.450">
    <property type="entry name" value="EAL domain"/>
    <property type="match status" value="1"/>
</dbReference>
<dbReference type="GO" id="GO:0071732">
    <property type="term" value="P:cellular response to nitric oxide"/>
    <property type="evidence" value="ECO:0007669"/>
    <property type="project" value="UniProtKB-ARBA"/>
</dbReference>
<dbReference type="InterPro" id="IPR003018">
    <property type="entry name" value="GAF"/>
</dbReference>
<dbReference type="SUPFAM" id="SSF55785">
    <property type="entry name" value="PYP-like sensor domain (PAS domain)"/>
    <property type="match status" value="1"/>
</dbReference>
<dbReference type="Pfam" id="PF13185">
    <property type="entry name" value="GAF_2"/>
    <property type="match status" value="1"/>
</dbReference>
<evidence type="ECO:0000259" key="3">
    <source>
        <dbReference type="PROSITE" id="PS50113"/>
    </source>
</evidence>
<evidence type="ECO:0000259" key="5">
    <source>
        <dbReference type="PROSITE" id="PS50887"/>
    </source>
</evidence>
<feature type="domain" description="PAS" evidence="2">
    <location>
        <begin position="30"/>
        <end position="90"/>
    </location>
</feature>
<dbReference type="Pfam" id="PF00990">
    <property type="entry name" value="GGDEF"/>
    <property type="match status" value="1"/>
</dbReference>
<dbReference type="Gene3D" id="3.30.70.270">
    <property type="match status" value="1"/>
</dbReference>
<evidence type="ECO:0000259" key="4">
    <source>
        <dbReference type="PROSITE" id="PS50883"/>
    </source>
</evidence>
<dbReference type="Gene3D" id="3.30.450.20">
    <property type="entry name" value="PAS domain"/>
    <property type="match status" value="1"/>
</dbReference>
<dbReference type="NCBIfam" id="TIGR00254">
    <property type="entry name" value="GGDEF"/>
    <property type="match status" value="1"/>
</dbReference>
<dbReference type="PIRSF" id="PIRSF005925">
    <property type="entry name" value="Dos"/>
    <property type="match status" value="1"/>
</dbReference>
<dbReference type="SMART" id="SM00086">
    <property type="entry name" value="PAC"/>
    <property type="match status" value="1"/>
</dbReference>
<dbReference type="GO" id="GO:0052621">
    <property type="term" value="F:diguanylate cyclase activity"/>
    <property type="evidence" value="ECO:0007669"/>
    <property type="project" value="UniProtKB-EC"/>
</dbReference>
<proteinExistence type="predicted"/>
<dbReference type="InterPro" id="IPR029016">
    <property type="entry name" value="GAF-like_dom_sf"/>
</dbReference>
<dbReference type="InterPro" id="IPR001633">
    <property type="entry name" value="EAL_dom"/>
</dbReference>
<gene>
    <name evidence="6" type="ORF">NSMM_470051</name>
</gene>
<dbReference type="SMART" id="SM00065">
    <property type="entry name" value="GAF"/>
    <property type="match status" value="1"/>
</dbReference>
<dbReference type="CDD" id="cd01948">
    <property type="entry name" value="EAL"/>
    <property type="match status" value="1"/>
</dbReference>
<dbReference type="FunFam" id="3.20.20.450:FF:000001">
    <property type="entry name" value="Cyclic di-GMP phosphodiesterase yahA"/>
    <property type="match status" value="1"/>
</dbReference>
<evidence type="ECO:0000256" key="1">
    <source>
        <dbReference type="ARBA" id="ARBA00051114"/>
    </source>
</evidence>
<dbReference type="InterPro" id="IPR043128">
    <property type="entry name" value="Rev_trsase/Diguanyl_cyclase"/>
</dbReference>
<dbReference type="PROSITE" id="PS50883">
    <property type="entry name" value="EAL"/>
    <property type="match status" value="1"/>
</dbReference>
<dbReference type="PANTHER" id="PTHR44757">
    <property type="entry name" value="DIGUANYLATE CYCLASE DGCP"/>
    <property type="match status" value="1"/>
</dbReference>
<dbReference type="FunFam" id="3.30.70.270:FF:000001">
    <property type="entry name" value="Diguanylate cyclase domain protein"/>
    <property type="match status" value="1"/>
</dbReference>
<dbReference type="PROSITE" id="PS50113">
    <property type="entry name" value="PAC"/>
    <property type="match status" value="1"/>
</dbReference>
<dbReference type="CDD" id="cd01949">
    <property type="entry name" value="GGDEF"/>
    <property type="match status" value="1"/>
</dbReference>
<dbReference type="EC" id="2.7.7.65" evidence="6"/>
<name>A0A1G5SFT9_9PROT</name>
<feature type="domain" description="EAL" evidence="4">
    <location>
        <begin position="504"/>
        <end position="758"/>
    </location>
</feature>
<dbReference type="InterPro" id="IPR000700">
    <property type="entry name" value="PAS-assoc_C"/>
</dbReference>
<dbReference type="SUPFAM" id="SSF141868">
    <property type="entry name" value="EAL domain-like"/>
    <property type="match status" value="1"/>
</dbReference>
<dbReference type="Pfam" id="PF08447">
    <property type="entry name" value="PAS_3"/>
    <property type="match status" value="1"/>
</dbReference>
<dbReference type="PROSITE" id="PS50887">
    <property type="entry name" value="GGDEF"/>
    <property type="match status" value="1"/>
</dbReference>
<dbReference type="SMART" id="SM00267">
    <property type="entry name" value="GGDEF"/>
    <property type="match status" value="1"/>
</dbReference>
<dbReference type="InterPro" id="IPR013655">
    <property type="entry name" value="PAS_fold_3"/>
</dbReference>
<dbReference type="InterPro" id="IPR035919">
    <property type="entry name" value="EAL_sf"/>
</dbReference>
<evidence type="ECO:0000259" key="2">
    <source>
        <dbReference type="PROSITE" id="PS50112"/>
    </source>
</evidence>
<evidence type="ECO:0000313" key="7">
    <source>
        <dbReference type="Proteomes" id="UP000198729"/>
    </source>
</evidence>
<dbReference type="Gene3D" id="3.30.450.40">
    <property type="match status" value="1"/>
</dbReference>
<dbReference type="PROSITE" id="PS50112">
    <property type="entry name" value="PAS"/>
    <property type="match status" value="1"/>
</dbReference>
<dbReference type="SUPFAM" id="SSF55073">
    <property type="entry name" value="Nucleotide cyclase"/>
    <property type="match status" value="1"/>
</dbReference>
<keyword evidence="6" id="KW-0548">Nucleotidyltransferase</keyword>
<reference evidence="6 7" key="1">
    <citation type="submission" date="2016-10" db="EMBL/GenBank/DDBJ databases">
        <authorList>
            <person name="de Groot N.N."/>
        </authorList>
    </citation>
    <scope>NUCLEOTIDE SEQUENCE [LARGE SCALE GENOMIC DNA]</scope>
    <source>
        <strain evidence="6">1</strain>
    </source>
</reference>
<keyword evidence="6" id="KW-0808">Transferase</keyword>
<dbReference type="CDD" id="cd00130">
    <property type="entry name" value="PAS"/>
    <property type="match status" value="1"/>
</dbReference>
<dbReference type="SMART" id="SM00052">
    <property type="entry name" value="EAL"/>
    <property type="match status" value="1"/>
</dbReference>
<dbReference type="Proteomes" id="UP000198729">
    <property type="component" value="Unassembled WGS sequence"/>
</dbReference>
<dbReference type="STRING" id="51642.NSMM_470051"/>
<feature type="domain" description="GGDEF" evidence="5">
    <location>
        <begin position="361"/>
        <end position="495"/>
    </location>
</feature>
<dbReference type="InterPro" id="IPR035965">
    <property type="entry name" value="PAS-like_dom_sf"/>
</dbReference>
<dbReference type="AlphaFoldDB" id="A0A1G5SFT9"/>